<keyword evidence="3" id="KW-1185">Reference proteome</keyword>
<dbReference type="AlphaFoldDB" id="A0AAN6YLG2"/>
<feature type="signal peptide" evidence="1">
    <location>
        <begin position="1"/>
        <end position="20"/>
    </location>
</feature>
<dbReference type="Gene3D" id="3.90.245.10">
    <property type="entry name" value="Ribonucleoside hydrolase-like"/>
    <property type="match status" value="1"/>
</dbReference>
<reference evidence="2" key="2">
    <citation type="submission" date="2023-05" db="EMBL/GenBank/DDBJ databases">
        <authorList>
            <consortium name="Lawrence Berkeley National Laboratory"/>
            <person name="Steindorff A."/>
            <person name="Hensen N."/>
            <person name="Bonometti L."/>
            <person name="Westerberg I."/>
            <person name="Brannstrom I.O."/>
            <person name="Guillou S."/>
            <person name="Cros-Aarteil S."/>
            <person name="Calhoun S."/>
            <person name="Haridas S."/>
            <person name="Kuo A."/>
            <person name="Mondo S."/>
            <person name="Pangilinan J."/>
            <person name="Riley R."/>
            <person name="Labutti K."/>
            <person name="Andreopoulos B."/>
            <person name="Lipzen A."/>
            <person name="Chen C."/>
            <person name="Yanf M."/>
            <person name="Daum C."/>
            <person name="Ng V."/>
            <person name="Clum A."/>
            <person name="Ohm R."/>
            <person name="Martin F."/>
            <person name="Silar P."/>
            <person name="Natvig D."/>
            <person name="Lalanne C."/>
            <person name="Gautier V."/>
            <person name="Ament-Velasquez S.L."/>
            <person name="Kruys A."/>
            <person name="Hutchinson M.I."/>
            <person name="Powell A.J."/>
            <person name="Barry K."/>
            <person name="Miller A.N."/>
            <person name="Grigoriev I.V."/>
            <person name="Debuchy R."/>
            <person name="Gladieux P."/>
            <person name="Thoren M.H."/>
            <person name="Johannesson H."/>
        </authorList>
    </citation>
    <scope>NUCLEOTIDE SEQUENCE</scope>
    <source>
        <strain evidence="2">CBS 990.96</strain>
    </source>
</reference>
<evidence type="ECO:0000313" key="3">
    <source>
        <dbReference type="Proteomes" id="UP001301958"/>
    </source>
</evidence>
<evidence type="ECO:0000256" key="1">
    <source>
        <dbReference type="SAM" id="SignalP"/>
    </source>
</evidence>
<proteinExistence type="predicted"/>
<keyword evidence="2" id="KW-0378">Hydrolase</keyword>
<organism evidence="2 3">
    <name type="scientific">Podospora fimiseda</name>
    <dbReference type="NCBI Taxonomy" id="252190"/>
    <lineage>
        <taxon>Eukaryota</taxon>
        <taxon>Fungi</taxon>
        <taxon>Dikarya</taxon>
        <taxon>Ascomycota</taxon>
        <taxon>Pezizomycotina</taxon>
        <taxon>Sordariomycetes</taxon>
        <taxon>Sordariomycetidae</taxon>
        <taxon>Sordariales</taxon>
        <taxon>Podosporaceae</taxon>
        <taxon>Podospora</taxon>
    </lineage>
</organism>
<name>A0AAN6YLG2_9PEZI</name>
<dbReference type="Proteomes" id="UP001301958">
    <property type="component" value="Unassembled WGS sequence"/>
</dbReference>
<reference evidence="2" key="1">
    <citation type="journal article" date="2023" name="Mol. Phylogenet. Evol.">
        <title>Genome-scale phylogeny and comparative genomics of the fungal order Sordariales.</title>
        <authorList>
            <person name="Hensen N."/>
            <person name="Bonometti L."/>
            <person name="Westerberg I."/>
            <person name="Brannstrom I.O."/>
            <person name="Guillou S."/>
            <person name="Cros-Aarteil S."/>
            <person name="Calhoun S."/>
            <person name="Haridas S."/>
            <person name="Kuo A."/>
            <person name="Mondo S."/>
            <person name="Pangilinan J."/>
            <person name="Riley R."/>
            <person name="LaButti K."/>
            <person name="Andreopoulos B."/>
            <person name="Lipzen A."/>
            <person name="Chen C."/>
            <person name="Yan M."/>
            <person name="Daum C."/>
            <person name="Ng V."/>
            <person name="Clum A."/>
            <person name="Steindorff A."/>
            <person name="Ohm R.A."/>
            <person name="Martin F."/>
            <person name="Silar P."/>
            <person name="Natvig D.O."/>
            <person name="Lalanne C."/>
            <person name="Gautier V."/>
            <person name="Ament-Velasquez S.L."/>
            <person name="Kruys A."/>
            <person name="Hutchinson M.I."/>
            <person name="Powell A.J."/>
            <person name="Barry K."/>
            <person name="Miller A.N."/>
            <person name="Grigoriev I.V."/>
            <person name="Debuchy R."/>
            <person name="Gladieux P."/>
            <person name="Hiltunen Thoren M."/>
            <person name="Johannesson H."/>
        </authorList>
    </citation>
    <scope>NUCLEOTIDE SEQUENCE</scope>
    <source>
        <strain evidence="2">CBS 990.96</strain>
    </source>
</reference>
<feature type="chain" id="PRO_5042827877" evidence="1">
    <location>
        <begin position="21"/>
        <end position="376"/>
    </location>
</feature>
<sequence>MSYALLIISLISLIVHRSDCTPSPKRLIIDTDLFSDVESVKHSHSSLCSLQLTTTKIQSDIGALLLAATSPSIDLLAVNVNYPSSYSALAASSVLAHFGHPNTPIGITRPLSNDTFFDSWFFTLGEYASKVAYHFPGGTLSWDRHAEDAWDPVALYRKTLAGCPDGNGVTIVSIGYMDNISALMNSTSDGHSPLSGEELIAAKVSELVVMGGQYPRGREYNFWGRNASLTAHVVNNWKWPVVYAGFELGENVKSGKRLMTEGPQGNPASMAYKWYTYGEPRESWDPLTVLYAIDGLDGDLFEYGNEVGYNFVHQDGLNEWIYDERVKNQHFLTLKMSEEKASGEVERRLLDASWVRSPNYNQDKSAPKTFMKKQGI</sequence>
<keyword evidence="1" id="KW-0732">Signal</keyword>
<accession>A0AAN6YLG2</accession>
<dbReference type="EMBL" id="MU865548">
    <property type="protein sequence ID" value="KAK4221433.1"/>
    <property type="molecule type" value="Genomic_DNA"/>
</dbReference>
<comment type="caution">
    <text evidence="2">The sequence shown here is derived from an EMBL/GenBank/DDBJ whole genome shotgun (WGS) entry which is preliminary data.</text>
</comment>
<gene>
    <name evidence="2" type="ORF">QBC38DRAFT_449179</name>
</gene>
<dbReference type="SUPFAM" id="SSF53590">
    <property type="entry name" value="Nucleoside hydrolase"/>
    <property type="match status" value="1"/>
</dbReference>
<protein>
    <submittedName>
        <fullName evidence="2">Inosine-uridine preferring nucleoside hydrolase-domain-containing protein</fullName>
    </submittedName>
</protein>
<evidence type="ECO:0000313" key="2">
    <source>
        <dbReference type="EMBL" id="KAK4221433.1"/>
    </source>
</evidence>
<dbReference type="GO" id="GO:0016799">
    <property type="term" value="F:hydrolase activity, hydrolyzing N-glycosyl compounds"/>
    <property type="evidence" value="ECO:0007669"/>
    <property type="project" value="InterPro"/>
</dbReference>
<dbReference type="PANTHER" id="PTHR43264:SF1">
    <property type="entry name" value="INOSINE_URIDINE-PREFERRING NUCLEOSIDE HYDROLASE DOMAIN-CONTAINING PROTEIN"/>
    <property type="match status" value="1"/>
</dbReference>
<dbReference type="PANTHER" id="PTHR43264">
    <property type="match status" value="1"/>
</dbReference>
<dbReference type="InterPro" id="IPR036452">
    <property type="entry name" value="Ribo_hydro-like"/>
</dbReference>